<reference evidence="6 7" key="1">
    <citation type="submission" date="2020-04" db="EMBL/GenBank/DDBJ databases">
        <title>Molecular characterization of pseudomonads from Agaricus bisporus reveal novel blotch 2 pathogens in Western Europe.</title>
        <authorList>
            <person name="Taparia T."/>
            <person name="Krijger M."/>
            <person name="Haynes E."/>
            <person name="Elpinstone J.G."/>
            <person name="Noble R."/>
            <person name="Van Der Wolf J."/>
        </authorList>
    </citation>
    <scope>NUCLEOTIDE SEQUENCE [LARGE SCALE GENOMIC DNA]</scope>
    <source>
        <strain evidence="6 7">IPO3737</strain>
    </source>
</reference>
<dbReference type="InterPro" id="IPR005119">
    <property type="entry name" value="LysR_subst-bd"/>
</dbReference>
<dbReference type="PANTHER" id="PTHR30537:SF5">
    <property type="entry name" value="HTH-TYPE TRANSCRIPTIONAL ACTIVATOR TTDR-RELATED"/>
    <property type="match status" value="1"/>
</dbReference>
<dbReference type="SUPFAM" id="SSF53850">
    <property type="entry name" value="Periplasmic binding protein-like II"/>
    <property type="match status" value="1"/>
</dbReference>
<dbReference type="InterPro" id="IPR036390">
    <property type="entry name" value="WH_DNA-bd_sf"/>
</dbReference>
<dbReference type="GO" id="GO:0003677">
    <property type="term" value="F:DNA binding"/>
    <property type="evidence" value="ECO:0007669"/>
    <property type="project" value="UniProtKB-KW"/>
</dbReference>
<dbReference type="Proteomes" id="UP000520592">
    <property type="component" value="Unassembled WGS sequence"/>
</dbReference>
<dbReference type="CDD" id="cd08422">
    <property type="entry name" value="PBP2_CrgA_like"/>
    <property type="match status" value="1"/>
</dbReference>
<evidence type="ECO:0000313" key="7">
    <source>
        <dbReference type="Proteomes" id="UP000520592"/>
    </source>
</evidence>
<dbReference type="Gene3D" id="1.10.10.10">
    <property type="entry name" value="Winged helix-like DNA-binding domain superfamily/Winged helix DNA-binding domain"/>
    <property type="match status" value="1"/>
</dbReference>
<dbReference type="PROSITE" id="PS50931">
    <property type="entry name" value="HTH_LYSR"/>
    <property type="match status" value="1"/>
</dbReference>
<evidence type="ECO:0000259" key="5">
    <source>
        <dbReference type="PROSITE" id="PS50931"/>
    </source>
</evidence>
<dbReference type="InterPro" id="IPR000847">
    <property type="entry name" value="LysR_HTH_N"/>
</dbReference>
<dbReference type="PANTHER" id="PTHR30537">
    <property type="entry name" value="HTH-TYPE TRANSCRIPTIONAL REGULATOR"/>
    <property type="match status" value="1"/>
</dbReference>
<comment type="similarity">
    <text evidence="1">Belongs to the LysR transcriptional regulatory family.</text>
</comment>
<dbReference type="FunFam" id="1.10.10.10:FF:000001">
    <property type="entry name" value="LysR family transcriptional regulator"/>
    <property type="match status" value="1"/>
</dbReference>
<evidence type="ECO:0000256" key="1">
    <source>
        <dbReference type="ARBA" id="ARBA00009437"/>
    </source>
</evidence>
<dbReference type="Pfam" id="PF03466">
    <property type="entry name" value="LysR_substrate"/>
    <property type="match status" value="1"/>
</dbReference>
<gene>
    <name evidence="6" type="ORF">HX876_01380</name>
</gene>
<keyword evidence="4" id="KW-0804">Transcription</keyword>
<keyword evidence="3" id="KW-0238">DNA-binding</keyword>
<evidence type="ECO:0000256" key="2">
    <source>
        <dbReference type="ARBA" id="ARBA00023015"/>
    </source>
</evidence>
<dbReference type="AlphaFoldDB" id="A0A7Y7Y760"/>
<dbReference type="InterPro" id="IPR058163">
    <property type="entry name" value="LysR-type_TF_proteobact-type"/>
</dbReference>
<protein>
    <submittedName>
        <fullName evidence="6">LysR family transcriptional regulator</fullName>
    </submittedName>
</protein>
<organism evidence="6 7">
    <name type="scientific">Pseudomonas gingeri</name>
    <dbReference type="NCBI Taxonomy" id="117681"/>
    <lineage>
        <taxon>Bacteria</taxon>
        <taxon>Pseudomonadati</taxon>
        <taxon>Pseudomonadota</taxon>
        <taxon>Gammaproteobacteria</taxon>
        <taxon>Pseudomonadales</taxon>
        <taxon>Pseudomonadaceae</taxon>
        <taxon>Pseudomonas</taxon>
    </lineage>
</organism>
<proteinExistence type="inferred from homology"/>
<dbReference type="RefSeq" id="WP_177056296.1">
    <property type="nucleotide sequence ID" value="NZ_JACAPB010000041.1"/>
</dbReference>
<sequence length="303" mass="32808">MDRLTAMETFVHVVETGSFSAAARRLGIGQPAVSKSVAQLEAHLKVRLVLRSTRGLTPTEAGLAFYEQARHAIDHANEAEDAARGAGAGLSGNLRVSAGVTFARMYIIPHLAAFLDRHPGLNVDVVLDDRILNLMEAGIDVALRIGNGKLGDSSLTARRIGQSPSRVFGTPAYFERFGEPKTPLDILRHQAVIYSLGESTHWNFSQGARQQPVVAHGRLRVSSSEGVRAGVLNHHGLAMTAEWMFMPELATGEIRAVLNDWQLPPRELWAVTPTGRMASAKARAFIAHMEGVLNSLPSTVQLS</sequence>
<evidence type="ECO:0000256" key="3">
    <source>
        <dbReference type="ARBA" id="ARBA00023125"/>
    </source>
</evidence>
<dbReference type="Pfam" id="PF00126">
    <property type="entry name" value="HTH_1"/>
    <property type="match status" value="1"/>
</dbReference>
<keyword evidence="2" id="KW-0805">Transcription regulation</keyword>
<name>A0A7Y7Y760_9PSED</name>
<dbReference type="InterPro" id="IPR036388">
    <property type="entry name" value="WH-like_DNA-bd_sf"/>
</dbReference>
<dbReference type="GO" id="GO:0003700">
    <property type="term" value="F:DNA-binding transcription factor activity"/>
    <property type="evidence" value="ECO:0007669"/>
    <property type="project" value="InterPro"/>
</dbReference>
<dbReference type="EMBL" id="JACAQD010000004">
    <property type="protein sequence ID" value="NWC31029.1"/>
    <property type="molecule type" value="Genomic_DNA"/>
</dbReference>
<dbReference type="PRINTS" id="PR00039">
    <property type="entry name" value="HTHLYSR"/>
</dbReference>
<evidence type="ECO:0000313" key="6">
    <source>
        <dbReference type="EMBL" id="NWC31029.1"/>
    </source>
</evidence>
<comment type="caution">
    <text evidence="6">The sequence shown here is derived from an EMBL/GenBank/DDBJ whole genome shotgun (WGS) entry which is preliminary data.</text>
</comment>
<feature type="domain" description="HTH lysR-type" evidence="5">
    <location>
        <begin position="1"/>
        <end position="59"/>
    </location>
</feature>
<dbReference type="SUPFAM" id="SSF46785">
    <property type="entry name" value="Winged helix' DNA-binding domain"/>
    <property type="match status" value="1"/>
</dbReference>
<accession>A0A7Y7Y760</accession>
<dbReference type="Gene3D" id="3.40.190.290">
    <property type="match status" value="1"/>
</dbReference>
<evidence type="ECO:0000256" key="4">
    <source>
        <dbReference type="ARBA" id="ARBA00023163"/>
    </source>
</evidence>